<accession>A0A6N4SPG9</accession>
<feature type="transmembrane region" description="Helical" evidence="1">
    <location>
        <begin position="37"/>
        <end position="56"/>
    </location>
</feature>
<dbReference type="RefSeq" id="WP_011584302.1">
    <property type="nucleotide sequence ID" value="NC_008255.1"/>
</dbReference>
<keyword evidence="1" id="KW-0812">Transmembrane</keyword>
<dbReference type="Proteomes" id="UP000001822">
    <property type="component" value="Chromosome"/>
</dbReference>
<dbReference type="Pfam" id="PF09997">
    <property type="entry name" value="DUF2238"/>
    <property type="match status" value="1"/>
</dbReference>
<evidence type="ECO:0000313" key="3">
    <source>
        <dbReference type="Proteomes" id="UP000001822"/>
    </source>
</evidence>
<evidence type="ECO:0000256" key="1">
    <source>
        <dbReference type="SAM" id="Phobius"/>
    </source>
</evidence>
<evidence type="ECO:0000313" key="2">
    <source>
        <dbReference type="EMBL" id="ABG58187.1"/>
    </source>
</evidence>
<dbReference type="AlphaFoldDB" id="A0A6N4SPG9"/>
<feature type="transmembrane region" description="Helical" evidence="1">
    <location>
        <begin position="7"/>
        <end position="25"/>
    </location>
</feature>
<dbReference type="EMBL" id="CP000383">
    <property type="protein sequence ID" value="ABG58187.1"/>
    <property type="molecule type" value="Genomic_DNA"/>
</dbReference>
<gene>
    <name evidence="2" type="ordered locus">CHU_0906</name>
</gene>
<feature type="transmembrane region" description="Helical" evidence="1">
    <location>
        <begin position="109"/>
        <end position="125"/>
    </location>
</feature>
<keyword evidence="3" id="KW-1185">Reference proteome</keyword>
<sequence>MEKKIAIKLSVAALAAIVFLEFLFIEVELFEYLPNIGIFFHLFGGFFVALFTYYFFQKSLLKLPWYLIGIFIVGVVCMAAVGWEGFEWVLGRITGSLYQASLDNTMEDLFVGLAGGLLACPLVLTRNSILVKSLGLITSKQVDEARMVA</sequence>
<keyword evidence="1" id="KW-0472">Membrane</keyword>
<feature type="transmembrane region" description="Helical" evidence="1">
    <location>
        <begin position="63"/>
        <end position="83"/>
    </location>
</feature>
<organism evidence="2 3">
    <name type="scientific">Cytophaga hutchinsonii (strain ATCC 33406 / DSM 1761 / CIP 103989 / NBRC 15051 / NCIMB 9469 / D465)</name>
    <dbReference type="NCBI Taxonomy" id="269798"/>
    <lineage>
        <taxon>Bacteria</taxon>
        <taxon>Pseudomonadati</taxon>
        <taxon>Bacteroidota</taxon>
        <taxon>Cytophagia</taxon>
        <taxon>Cytophagales</taxon>
        <taxon>Cytophagaceae</taxon>
        <taxon>Cytophaga</taxon>
    </lineage>
</organism>
<keyword evidence="1" id="KW-1133">Transmembrane helix</keyword>
<dbReference type="KEGG" id="chu:CHU_0906"/>
<reference evidence="2 3" key="1">
    <citation type="journal article" date="2007" name="Appl. Environ. Microbiol.">
        <title>Genome sequence of the cellulolytic gliding bacterium Cytophaga hutchinsonii.</title>
        <authorList>
            <person name="Xie G."/>
            <person name="Bruce D.C."/>
            <person name="Challacombe J.F."/>
            <person name="Chertkov O."/>
            <person name="Detter J.C."/>
            <person name="Gilna P."/>
            <person name="Han C.S."/>
            <person name="Lucas S."/>
            <person name="Misra M."/>
            <person name="Myers G.L."/>
            <person name="Richardson P."/>
            <person name="Tapia R."/>
            <person name="Thayer N."/>
            <person name="Thompson L.S."/>
            <person name="Brettin T.S."/>
            <person name="Henrissat B."/>
            <person name="Wilson D.B."/>
            <person name="McBride M.J."/>
        </authorList>
    </citation>
    <scope>NUCLEOTIDE SEQUENCE [LARGE SCALE GENOMIC DNA]</scope>
    <source>
        <strain evidence="3">ATCC 33406 / DSM 1761 / CIP 103989 / NBRC 15051 / NCIMB 9469 / D465</strain>
    </source>
</reference>
<dbReference type="InterPro" id="IPR014509">
    <property type="entry name" value="YjdF-like"/>
</dbReference>
<proteinExistence type="predicted"/>
<protein>
    <submittedName>
        <fullName evidence="2">Uncharacterized protein</fullName>
    </submittedName>
</protein>
<name>A0A6N4SPG9_CYTH3</name>